<dbReference type="InterPro" id="IPR013078">
    <property type="entry name" value="His_Pase_superF_clade-1"/>
</dbReference>
<name>A0ABW2TP45_9PSEU</name>
<dbReference type="EMBL" id="JBHTEY010000004">
    <property type="protein sequence ID" value="MFC7614563.1"/>
    <property type="molecule type" value="Genomic_DNA"/>
</dbReference>
<keyword evidence="3" id="KW-1185">Reference proteome</keyword>
<feature type="compositionally biased region" description="Basic and acidic residues" evidence="1">
    <location>
        <begin position="1"/>
        <end position="21"/>
    </location>
</feature>
<dbReference type="EC" id="3.1.3.-" evidence="2"/>
<dbReference type="InterPro" id="IPR029033">
    <property type="entry name" value="His_PPase_superfam"/>
</dbReference>
<dbReference type="SUPFAM" id="SSF53254">
    <property type="entry name" value="Phosphoglycerate mutase-like"/>
    <property type="match status" value="1"/>
</dbReference>
<evidence type="ECO:0000313" key="2">
    <source>
        <dbReference type="EMBL" id="MFC7614563.1"/>
    </source>
</evidence>
<dbReference type="PANTHER" id="PTHR48100">
    <property type="entry name" value="BROAD-SPECIFICITY PHOSPHATASE YOR283W-RELATED"/>
    <property type="match status" value="1"/>
</dbReference>
<dbReference type="CDD" id="cd07067">
    <property type="entry name" value="HP_PGM_like"/>
    <property type="match status" value="1"/>
</dbReference>
<dbReference type="Gene3D" id="3.40.50.1240">
    <property type="entry name" value="Phosphoglycerate mutase-like"/>
    <property type="match status" value="1"/>
</dbReference>
<organism evidence="2 3">
    <name type="scientific">Actinokineospora soli</name>
    <dbReference type="NCBI Taxonomy" id="1048753"/>
    <lineage>
        <taxon>Bacteria</taxon>
        <taxon>Bacillati</taxon>
        <taxon>Actinomycetota</taxon>
        <taxon>Actinomycetes</taxon>
        <taxon>Pseudonocardiales</taxon>
        <taxon>Pseudonocardiaceae</taxon>
        <taxon>Actinokineospora</taxon>
    </lineage>
</organism>
<dbReference type="SMART" id="SM00855">
    <property type="entry name" value="PGAM"/>
    <property type="match status" value="1"/>
</dbReference>
<comment type="caution">
    <text evidence="2">The sequence shown here is derived from an EMBL/GenBank/DDBJ whole genome shotgun (WGS) entry which is preliminary data.</text>
</comment>
<gene>
    <name evidence="2" type="ORF">ACFQV2_14550</name>
</gene>
<evidence type="ECO:0000256" key="1">
    <source>
        <dbReference type="SAM" id="MobiDB-lite"/>
    </source>
</evidence>
<reference evidence="3" key="1">
    <citation type="journal article" date="2019" name="Int. J. Syst. Evol. Microbiol.">
        <title>The Global Catalogue of Microorganisms (GCM) 10K type strain sequencing project: providing services to taxonomists for standard genome sequencing and annotation.</title>
        <authorList>
            <consortium name="The Broad Institute Genomics Platform"/>
            <consortium name="The Broad Institute Genome Sequencing Center for Infectious Disease"/>
            <person name="Wu L."/>
            <person name="Ma J."/>
        </authorList>
    </citation>
    <scope>NUCLEOTIDE SEQUENCE [LARGE SCALE GENOMIC DNA]</scope>
    <source>
        <strain evidence="3">JCM 17695</strain>
    </source>
</reference>
<dbReference type="Proteomes" id="UP001596512">
    <property type="component" value="Unassembled WGS sequence"/>
</dbReference>
<protein>
    <submittedName>
        <fullName evidence="2">Histidine phosphatase family protein</fullName>
        <ecNumber evidence="2">3.1.3.-</ecNumber>
    </submittedName>
</protein>
<feature type="region of interest" description="Disordered" evidence="1">
    <location>
        <begin position="1"/>
        <end position="22"/>
    </location>
</feature>
<sequence>MLIRHAESEPPRPDGPDDLHRPLTARGHRFAELLADTGTPTAVYSSPYLRAVQTVTPLARAAGLPVRTRWELREWDSGLAPTPDYAEHYAASWADPTAARPGGESLDQLTARALAAVAAVAGAGTVVIGSHGTFVSRLLVGLGVAVDWPFSHAMPMPAVYRFRWGPDPVVRGPGL</sequence>
<accession>A0ABW2TP45</accession>
<proteinExistence type="predicted"/>
<keyword evidence="2" id="KW-0378">Hydrolase</keyword>
<dbReference type="Pfam" id="PF00300">
    <property type="entry name" value="His_Phos_1"/>
    <property type="match status" value="1"/>
</dbReference>
<dbReference type="InterPro" id="IPR050275">
    <property type="entry name" value="PGM_Phosphatase"/>
</dbReference>
<evidence type="ECO:0000313" key="3">
    <source>
        <dbReference type="Proteomes" id="UP001596512"/>
    </source>
</evidence>
<dbReference type="GO" id="GO:0016787">
    <property type="term" value="F:hydrolase activity"/>
    <property type="evidence" value="ECO:0007669"/>
    <property type="project" value="UniProtKB-KW"/>
</dbReference>